<reference evidence="2" key="1">
    <citation type="journal article" date="2023" name="Science">
        <title>Genome structures resolve the early diversification of teleost fishes.</title>
        <authorList>
            <person name="Parey E."/>
            <person name="Louis A."/>
            <person name="Montfort J."/>
            <person name="Bouchez O."/>
            <person name="Roques C."/>
            <person name="Iampietro C."/>
            <person name="Lluch J."/>
            <person name="Castinel A."/>
            <person name="Donnadieu C."/>
            <person name="Desvignes T."/>
            <person name="Floi Bucao C."/>
            <person name="Jouanno E."/>
            <person name="Wen M."/>
            <person name="Mejri S."/>
            <person name="Dirks R."/>
            <person name="Jansen H."/>
            <person name="Henkel C."/>
            <person name="Chen W.J."/>
            <person name="Zahm M."/>
            <person name="Cabau C."/>
            <person name="Klopp C."/>
            <person name="Thompson A.W."/>
            <person name="Robinson-Rechavi M."/>
            <person name="Braasch I."/>
            <person name="Lecointre G."/>
            <person name="Bobe J."/>
            <person name="Postlethwait J.H."/>
            <person name="Berthelot C."/>
            <person name="Roest Crollius H."/>
            <person name="Guiguen Y."/>
        </authorList>
    </citation>
    <scope>NUCLEOTIDE SEQUENCE</scope>
    <source>
        <strain evidence="2">Concon-B</strain>
    </source>
</reference>
<organism evidence="2 3">
    <name type="scientific">Conger conger</name>
    <name type="common">Conger eel</name>
    <name type="synonym">Muraena conger</name>
    <dbReference type="NCBI Taxonomy" id="82655"/>
    <lineage>
        <taxon>Eukaryota</taxon>
        <taxon>Metazoa</taxon>
        <taxon>Chordata</taxon>
        <taxon>Craniata</taxon>
        <taxon>Vertebrata</taxon>
        <taxon>Euteleostomi</taxon>
        <taxon>Actinopterygii</taxon>
        <taxon>Neopterygii</taxon>
        <taxon>Teleostei</taxon>
        <taxon>Anguilliformes</taxon>
        <taxon>Congridae</taxon>
        <taxon>Conger</taxon>
    </lineage>
</organism>
<comment type="caution">
    <text evidence="2">The sequence shown here is derived from an EMBL/GenBank/DDBJ whole genome shotgun (WGS) entry which is preliminary data.</text>
</comment>
<evidence type="ECO:0000256" key="1">
    <source>
        <dbReference type="SAM" id="MobiDB-lite"/>
    </source>
</evidence>
<gene>
    <name evidence="2" type="ORF">COCON_G00089260</name>
</gene>
<dbReference type="EMBL" id="JAFJMO010000006">
    <property type="protein sequence ID" value="KAJ8274301.1"/>
    <property type="molecule type" value="Genomic_DNA"/>
</dbReference>
<proteinExistence type="predicted"/>
<accession>A0A9Q1DL26</accession>
<dbReference type="Proteomes" id="UP001152803">
    <property type="component" value="Unassembled WGS sequence"/>
</dbReference>
<sequence>MCHGFGGTHWHGTQDLPLKRTALWEGCPCSAARNLRPERVKVLDLEKNDGSVARPHYMGSSLRRILRKRRRRRKER</sequence>
<dbReference type="AlphaFoldDB" id="A0A9Q1DL26"/>
<evidence type="ECO:0000313" key="2">
    <source>
        <dbReference type="EMBL" id="KAJ8274301.1"/>
    </source>
</evidence>
<keyword evidence="3" id="KW-1185">Reference proteome</keyword>
<feature type="compositionally biased region" description="Basic residues" evidence="1">
    <location>
        <begin position="64"/>
        <end position="76"/>
    </location>
</feature>
<name>A0A9Q1DL26_CONCO</name>
<feature type="region of interest" description="Disordered" evidence="1">
    <location>
        <begin position="52"/>
        <end position="76"/>
    </location>
</feature>
<protein>
    <submittedName>
        <fullName evidence="2">Uncharacterized protein</fullName>
    </submittedName>
</protein>
<evidence type="ECO:0000313" key="3">
    <source>
        <dbReference type="Proteomes" id="UP001152803"/>
    </source>
</evidence>